<dbReference type="InterPro" id="IPR019775">
    <property type="entry name" value="WD40_repeat_CS"/>
</dbReference>
<dbReference type="SUPFAM" id="SSF50978">
    <property type="entry name" value="WD40 repeat-like"/>
    <property type="match status" value="1"/>
</dbReference>
<evidence type="ECO:0000256" key="3">
    <source>
        <dbReference type="ARBA" id="ARBA00022737"/>
    </source>
</evidence>
<proteinExistence type="inferred from homology"/>
<keyword evidence="2 4" id="KW-0853">WD repeat</keyword>
<dbReference type="SMART" id="SM00320">
    <property type="entry name" value="WD40"/>
    <property type="match status" value="6"/>
</dbReference>
<organism evidence="5">
    <name type="scientific">Favella ehrenbergii</name>
    <dbReference type="NCBI Taxonomy" id="182087"/>
    <lineage>
        <taxon>Eukaryota</taxon>
        <taxon>Sar</taxon>
        <taxon>Alveolata</taxon>
        <taxon>Ciliophora</taxon>
        <taxon>Intramacronucleata</taxon>
        <taxon>Spirotrichea</taxon>
        <taxon>Choreotrichia</taxon>
        <taxon>Tintinnida</taxon>
        <taxon>Xystonellidae</taxon>
        <taxon>Favella</taxon>
    </lineage>
</organism>
<dbReference type="InterPro" id="IPR036322">
    <property type="entry name" value="WD40_repeat_dom_sf"/>
</dbReference>
<dbReference type="InterPro" id="IPR015943">
    <property type="entry name" value="WD40/YVTN_repeat-like_dom_sf"/>
</dbReference>
<dbReference type="PANTHER" id="PTHR19868">
    <property type="entry name" value="RECEPTOR FOR ACTIVATED PROTEIN KINASE C RACK1"/>
    <property type="match status" value="1"/>
</dbReference>
<evidence type="ECO:0000313" key="5">
    <source>
        <dbReference type="EMBL" id="CAE0311081.1"/>
    </source>
</evidence>
<dbReference type="AlphaFoldDB" id="A0A7S3I2G0"/>
<evidence type="ECO:0000256" key="4">
    <source>
        <dbReference type="PROSITE-ProRule" id="PRU00221"/>
    </source>
</evidence>
<feature type="repeat" description="WD" evidence="4">
    <location>
        <begin position="204"/>
        <end position="237"/>
    </location>
</feature>
<dbReference type="PROSITE" id="PS50294">
    <property type="entry name" value="WD_REPEATS_REGION"/>
    <property type="match status" value="3"/>
</dbReference>
<evidence type="ECO:0000256" key="2">
    <source>
        <dbReference type="ARBA" id="ARBA00022574"/>
    </source>
</evidence>
<evidence type="ECO:0000256" key="1">
    <source>
        <dbReference type="ARBA" id="ARBA00007253"/>
    </source>
</evidence>
<gene>
    <name evidence="5" type="ORF">FEHR0123_LOCUS5999</name>
</gene>
<feature type="repeat" description="WD" evidence="4">
    <location>
        <begin position="75"/>
        <end position="116"/>
    </location>
</feature>
<dbReference type="InterPro" id="IPR001680">
    <property type="entry name" value="WD40_rpt"/>
</dbReference>
<dbReference type="CDD" id="cd00200">
    <property type="entry name" value="WD40"/>
    <property type="match status" value="1"/>
</dbReference>
<evidence type="ECO:0008006" key="6">
    <source>
        <dbReference type="Google" id="ProtNLM"/>
    </source>
</evidence>
<dbReference type="Gene3D" id="2.130.10.10">
    <property type="entry name" value="YVTN repeat-like/Quinoprotein amine dehydrogenase"/>
    <property type="match status" value="1"/>
</dbReference>
<dbReference type="Pfam" id="PF00400">
    <property type="entry name" value="WD40"/>
    <property type="match status" value="6"/>
</dbReference>
<dbReference type="GO" id="GO:0045182">
    <property type="term" value="F:translation regulator activity"/>
    <property type="evidence" value="ECO:0007669"/>
    <property type="project" value="InterPro"/>
</dbReference>
<keyword evidence="3" id="KW-0677">Repeat</keyword>
<feature type="repeat" description="WD" evidence="4">
    <location>
        <begin position="160"/>
        <end position="194"/>
    </location>
</feature>
<dbReference type="FunFam" id="2.130.10.10:FF:000615">
    <property type="entry name" value="Receptor for activated C kinase 1"/>
    <property type="match status" value="1"/>
</dbReference>
<dbReference type="PROSITE" id="PS50082">
    <property type="entry name" value="WD_REPEATS_2"/>
    <property type="match status" value="4"/>
</dbReference>
<feature type="repeat" description="WD" evidence="4">
    <location>
        <begin position="117"/>
        <end position="152"/>
    </location>
</feature>
<accession>A0A7S3I2G0</accession>
<comment type="similarity">
    <text evidence="1">Belongs to the WD repeat G protein beta family. Ribosomal protein RACK1 subfamily.</text>
</comment>
<dbReference type="InterPro" id="IPR020472">
    <property type="entry name" value="WD40_PAC1"/>
</dbReference>
<dbReference type="EMBL" id="HBIE01019586">
    <property type="protein sequence ID" value="CAE0311081.1"/>
    <property type="molecule type" value="Transcribed_RNA"/>
</dbReference>
<dbReference type="GO" id="GO:0043022">
    <property type="term" value="F:ribosome binding"/>
    <property type="evidence" value="ECO:0007669"/>
    <property type="project" value="InterPro"/>
</dbReference>
<sequence>MAEESKTQHRLRYRGYMRGHGGWVTSLSVGEEEVNGERQEFLMSGSRDKTLIKWNLTPKKDEDEDKEWGVPRRMMTGHSHFISEIKLTGDSRFAFSASWDGSVRLWNVASGRTISKLIGHKKDVLSVALSSDDRQIITGSLDKDIKIWNTRSECKFTVDKNNHTDAVSVVRFYHAKKPALCVTASWDKTIKVWDNLYMTLLHTFCGHKAQVTTLDIVENSAFLASGSRDGTIMVWDIVQGKWFTKHDCDSPVNSVLFSQKLYWLVIATQTGIKVLNLPEQKFVQEEIRATSMKQNEGGSTKLLSCTSMAWSKNGQILYTGWTDNHIRVYEIDSSDSGSAE</sequence>
<protein>
    <recommendedName>
        <fullName evidence="6">Guanine nucleotide-binding protein subunit beta-like protein</fullName>
    </recommendedName>
</protein>
<name>A0A7S3I2G0_9SPIT</name>
<reference evidence="5" key="1">
    <citation type="submission" date="2021-01" db="EMBL/GenBank/DDBJ databases">
        <authorList>
            <person name="Corre E."/>
            <person name="Pelletier E."/>
            <person name="Niang G."/>
            <person name="Scheremetjew M."/>
            <person name="Finn R."/>
            <person name="Kale V."/>
            <person name="Holt S."/>
            <person name="Cochrane G."/>
            <person name="Meng A."/>
            <person name="Brown T."/>
            <person name="Cohen L."/>
        </authorList>
    </citation>
    <scope>NUCLEOTIDE SEQUENCE</scope>
    <source>
        <strain evidence="5">Fehren 1</strain>
    </source>
</reference>
<dbReference type="PRINTS" id="PR00320">
    <property type="entry name" value="GPROTEINBRPT"/>
</dbReference>
<dbReference type="PROSITE" id="PS00678">
    <property type="entry name" value="WD_REPEATS_1"/>
    <property type="match status" value="3"/>
</dbReference>
<dbReference type="InterPro" id="IPR045223">
    <property type="entry name" value="RACK1-like"/>
</dbReference>